<feature type="compositionally biased region" description="Basic and acidic residues" evidence="1">
    <location>
        <begin position="7"/>
        <end position="29"/>
    </location>
</feature>
<dbReference type="Proteomes" id="UP000887116">
    <property type="component" value="Unassembled WGS sequence"/>
</dbReference>
<sequence>MSFADDTTPHKEWMSDETKSQKESMEIRRQNTGPRTHSVPNIQRSHTKKSIADDTKSHKESIEVRRQNTGPRTHSVSNFLAR</sequence>
<comment type="caution">
    <text evidence="2">The sequence shown here is derived from an EMBL/GenBank/DDBJ whole genome shotgun (WGS) entry which is preliminary data.</text>
</comment>
<name>A0A8X6IHS5_TRICU</name>
<feature type="compositionally biased region" description="Polar residues" evidence="1">
    <location>
        <begin position="30"/>
        <end position="44"/>
    </location>
</feature>
<evidence type="ECO:0000313" key="2">
    <source>
        <dbReference type="EMBL" id="GFR05010.1"/>
    </source>
</evidence>
<feature type="compositionally biased region" description="Basic and acidic residues" evidence="1">
    <location>
        <begin position="50"/>
        <end position="66"/>
    </location>
</feature>
<evidence type="ECO:0000313" key="3">
    <source>
        <dbReference type="Proteomes" id="UP000887116"/>
    </source>
</evidence>
<protein>
    <submittedName>
        <fullName evidence="2">Uncharacterized protein</fullName>
    </submittedName>
</protein>
<dbReference type="AlphaFoldDB" id="A0A8X6IHS5"/>
<organism evidence="2 3">
    <name type="scientific">Trichonephila clavata</name>
    <name type="common">Joro spider</name>
    <name type="synonym">Nephila clavata</name>
    <dbReference type="NCBI Taxonomy" id="2740835"/>
    <lineage>
        <taxon>Eukaryota</taxon>
        <taxon>Metazoa</taxon>
        <taxon>Ecdysozoa</taxon>
        <taxon>Arthropoda</taxon>
        <taxon>Chelicerata</taxon>
        <taxon>Arachnida</taxon>
        <taxon>Araneae</taxon>
        <taxon>Araneomorphae</taxon>
        <taxon>Entelegynae</taxon>
        <taxon>Araneoidea</taxon>
        <taxon>Nephilidae</taxon>
        <taxon>Trichonephila</taxon>
    </lineage>
</organism>
<feature type="region of interest" description="Disordered" evidence="1">
    <location>
        <begin position="1"/>
        <end position="82"/>
    </location>
</feature>
<gene>
    <name evidence="2" type="ORF">TNCT_603481</name>
</gene>
<accession>A0A8X6IHS5</accession>
<reference evidence="2" key="1">
    <citation type="submission" date="2020-07" db="EMBL/GenBank/DDBJ databases">
        <title>Multicomponent nature underlies the extraordinary mechanical properties of spider dragline silk.</title>
        <authorList>
            <person name="Kono N."/>
            <person name="Nakamura H."/>
            <person name="Mori M."/>
            <person name="Yoshida Y."/>
            <person name="Ohtoshi R."/>
            <person name="Malay A.D."/>
            <person name="Moran D.A.P."/>
            <person name="Tomita M."/>
            <person name="Numata K."/>
            <person name="Arakawa K."/>
        </authorList>
    </citation>
    <scope>NUCLEOTIDE SEQUENCE</scope>
</reference>
<proteinExistence type="predicted"/>
<dbReference type="EMBL" id="BMAO01025804">
    <property type="protein sequence ID" value="GFR05010.1"/>
    <property type="molecule type" value="Genomic_DNA"/>
</dbReference>
<feature type="compositionally biased region" description="Polar residues" evidence="1">
    <location>
        <begin position="67"/>
        <end position="82"/>
    </location>
</feature>
<keyword evidence="3" id="KW-1185">Reference proteome</keyword>
<evidence type="ECO:0000256" key="1">
    <source>
        <dbReference type="SAM" id="MobiDB-lite"/>
    </source>
</evidence>